<dbReference type="EMBL" id="MN739509">
    <property type="protein sequence ID" value="QHT09289.1"/>
    <property type="molecule type" value="Genomic_DNA"/>
</dbReference>
<name>A0A6C0D065_9ZZZZ</name>
<evidence type="ECO:0000313" key="1">
    <source>
        <dbReference type="EMBL" id="QHT09289.1"/>
    </source>
</evidence>
<sequence length="160" mass="19068">MNNLLLDSLNNYYNDYNLNILKDILTNSNISLRVIDWFVTNFSKKFNIEYNNNSNLVNVYVSYKSQLKSYSKKFFDPFCRRNRINYKNTVSTTIGQLNFFKWAITNGIINYVIDNYKTIEDDMNISMKKKTIVKRKRKELSVSSYKTLTKRNNKILVTFD</sequence>
<proteinExistence type="predicted"/>
<protein>
    <submittedName>
        <fullName evidence="1">Uncharacterized protein</fullName>
    </submittedName>
</protein>
<reference evidence="1" key="1">
    <citation type="journal article" date="2020" name="Nature">
        <title>Giant virus diversity and host interactions through global metagenomics.</title>
        <authorList>
            <person name="Schulz F."/>
            <person name="Roux S."/>
            <person name="Paez-Espino D."/>
            <person name="Jungbluth S."/>
            <person name="Walsh D.A."/>
            <person name="Denef V.J."/>
            <person name="McMahon K.D."/>
            <person name="Konstantinidis K.T."/>
            <person name="Eloe-Fadrosh E.A."/>
            <person name="Kyrpides N.C."/>
            <person name="Woyke T."/>
        </authorList>
    </citation>
    <scope>NUCLEOTIDE SEQUENCE</scope>
    <source>
        <strain evidence="1">GVMAG-M-3300023110-24</strain>
    </source>
</reference>
<accession>A0A6C0D065</accession>
<dbReference type="Pfam" id="PF23827">
    <property type="entry name" value="DUF7197"/>
    <property type="match status" value="1"/>
</dbReference>
<dbReference type="AlphaFoldDB" id="A0A6C0D065"/>
<dbReference type="InterPro" id="IPR055621">
    <property type="entry name" value="DUF7197"/>
</dbReference>
<organism evidence="1">
    <name type="scientific">viral metagenome</name>
    <dbReference type="NCBI Taxonomy" id="1070528"/>
    <lineage>
        <taxon>unclassified sequences</taxon>
        <taxon>metagenomes</taxon>
        <taxon>organismal metagenomes</taxon>
    </lineage>
</organism>